<dbReference type="Pfam" id="PF14279">
    <property type="entry name" value="HNH_5"/>
    <property type="match status" value="1"/>
</dbReference>
<organism evidence="2">
    <name type="scientific">uncultured marine group II/III euryarchaeote AD1000_66_E09</name>
    <dbReference type="NCBI Taxonomy" id="1457798"/>
    <lineage>
        <taxon>Archaea</taxon>
        <taxon>Methanobacteriati</taxon>
        <taxon>Methanobacteriota</taxon>
        <taxon>environmental samples</taxon>
    </lineage>
</organism>
<dbReference type="InterPro" id="IPR003615">
    <property type="entry name" value="HNH_nuc"/>
</dbReference>
<dbReference type="Gene3D" id="1.10.30.50">
    <property type="match status" value="1"/>
</dbReference>
<accession>A0A075G0W9</accession>
<reference evidence="2" key="1">
    <citation type="journal article" date="2014" name="Genome Biol. Evol.">
        <title>Pangenome evidence for extensive interdomain horizontal transfer affecting lineage core and shell genes in uncultured planktonic thaumarchaeota and euryarchaeota.</title>
        <authorList>
            <person name="Deschamps P."/>
            <person name="Zivanovic Y."/>
            <person name="Moreira D."/>
            <person name="Rodriguez-Valera F."/>
            <person name="Lopez-Garcia P."/>
        </authorList>
    </citation>
    <scope>NUCLEOTIDE SEQUENCE</scope>
</reference>
<keyword evidence="2" id="KW-0255">Endonuclease</keyword>
<proteinExistence type="predicted"/>
<evidence type="ECO:0000313" key="2">
    <source>
        <dbReference type="EMBL" id="AIE95467.1"/>
    </source>
</evidence>
<sequence length="177" mass="20535">MLQTAILVLNQNYEPLNICNARRAVVLLQRDKTETIEEGGKIIQTVMSIVSIPSVIRMVYFVKRPRPITRLSRREVFNRDGYKCQYCGCANRDLTLNHVIPRSRGGTHSWENLTSACKDCNHSKDERTPNEARMRLYSKPHRPHSSLINFLHCTSNITLHGVFSSLELTWKIRLHYK</sequence>
<keyword evidence="2" id="KW-0378">Hydrolase</keyword>
<dbReference type="GO" id="GO:0004519">
    <property type="term" value="F:endonuclease activity"/>
    <property type="evidence" value="ECO:0007669"/>
    <property type="project" value="UniProtKB-KW"/>
</dbReference>
<keyword evidence="2" id="KW-0540">Nuclease</keyword>
<dbReference type="InterPro" id="IPR052892">
    <property type="entry name" value="NA-targeting_endonuclease"/>
</dbReference>
<dbReference type="PANTHER" id="PTHR33877">
    <property type="entry name" value="SLL1193 PROTEIN"/>
    <property type="match status" value="1"/>
</dbReference>
<dbReference type="PANTHER" id="PTHR33877:SF2">
    <property type="entry name" value="OS07G0170200 PROTEIN"/>
    <property type="match status" value="1"/>
</dbReference>
<dbReference type="InterPro" id="IPR029471">
    <property type="entry name" value="HNH_5"/>
</dbReference>
<protein>
    <submittedName>
        <fullName evidence="2">HNH endonuclease</fullName>
    </submittedName>
</protein>
<feature type="domain" description="HNH nuclease" evidence="1">
    <location>
        <begin position="71"/>
        <end position="122"/>
    </location>
</feature>
<dbReference type="AlphaFoldDB" id="A0A075G0W9"/>
<evidence type="ECO:0000259" key="1">
    <source>
        <dbReference type="SMART" id="SM00507"/>
    </source>
</evidence>
<dbReference type="CDD" id="cd00085">
    <property type="entry name" value="HNHc"/>
    <property type="match status" value="1"/>
</dbReference>
<dbReference type="SMART" id="SM00507">
    <property type="entry name" value="HNHc"/>
    <property type="match status" value="1"/>
</dbReference>
<dbReference type="EMBL" id="KF900453">
    <property type="protein sequence ID" value="AIE95467.1"/>
    <property type="molecule type" value="Genomic_DNA"/>
</dbReference>
<name>A0A075G0W9_9EURY</name>